<dbReference type="InterPro" id="IPR025857">
    <property type="entry name" value="MacB_PCD"/>
</dbReference>
<feature type="transmembrane region" description="Helical" evidence="7">
    <location>
        <begin position="326"/>
        <end position="346"/>
    </location>
</feature>
<gene>
    <name evidence="10" type="ORF">AAF454_00145</name>
</gene>
<dbReference type="EMBL" id="JBCEWA010000001">
    <property type="protein sequence ID" value="MEL5986824.1"/>
    <property type="molecule type" value="Genomic_DNA"/>
</dbReference>
<dbReference type="RefSeq" id="WP_342302542.1">
    <property type="nucleotide sequence ID" value="NZ_JBCEWA010000001.1"/>
</dbReference>
<feature type="compositionally biased region" description="Low complexity" evidence="6">
    <location>
        <begin position="407"/>
        <end position="418"/>
    </location>
</feature>
<reference evidence="10 11" key="1">
    <citation type="submission" date="2024-04" db="EMBL/GenBank/DDBJ databases">
        <authorList>
            <person name="Wu Y.S."/>
            <person name="Zhang L."/>
        </authorList>
    </citation>
    <scope>NUCLEOTIDE SEQUENCE [LARGE SCALE GENOMIC DNA]</scope>
    <source>
        <strain evidence="10 11">KG-01</strain>
    </source>
</reference>
<proteinExistence type="predicted"/>
<evidence type="ECO:0000256" key="4">
    <source>
        <dbReference type="ARBA" id="ARBA00022989"/>
    </source>
</evidence>
<feature type="region of interest" description="Disordered" evidence="6">
    <location>
        <begin position="118"/>
        <end position="160"/>
    </location>
</feature>
<protein>
    <submittedName>
        <fullName evidence="10">ABC transporter permease</fullName>
    </submittedName>
</protein>
<evidence type="ECO:0000259" key="8">
    <source>
        <dbReference type="Pfam" id="PF02687"/>
    </source>
</evidence>
<name>A0ABU9LGY1_9BACL</name>
<keyword evidence="2" id="KW-1003">Cell membrane</keyword>
<dbReference type="Pfam" id="PF12704">
    <property type="entry name" value="MacB_PCD"/>
    <property type="match status" value="1"/>
</dbReference>
<evidence type="ECO:0000256" key="6">
    <source>
        <dbReference type="SAM" id="MobiDB-lite"/>
    </source>
</evidence>
<keyword evidence="11" id="KW-1185">Reference proteome</keyword>
<feature type="domain" description="ABC3 transporter permease C-terminal" evidence="8">
    <location>
        <begin position="326"/>
        <end position="398"/>
    </location>
</feature>
<feature type="region of interest" description="Disordered" evidence="6">
    <location>
        <begin position="407"/>
        <end position="438"/>
    </location>
</feature>
<feature type="transmembrane region" description="Helical" evidence="7">
    <location>
        <begin position="366"/>
        <end position="387"/>
    </location>
</feature>
<keyword evidence="4 7" id="KW-1133">Transmembrane helix</keyword>
<keyword evidence="5 7" id="KW-0472">Membrane</keyword>
<dbReference type="PANTHER" id="PTHR30572">
    <property type="entry name" value="MEMBRANE COMPONENT OF TRANSPORTER-RELATED"/>
    <property type="match status" value="1"/>
</dbReference>
<feature type="compositionally biased region" description="Gly residues" evidence="6">
    <location>
        <begin position="139"/>
        <end position="151"/>
    </location>
</feature>
<feature type="transmembrane region" description="Helical" evidence="7">
    <location>
        <begin position="471"/>
        <end position="491"/>
    </location>
</feature>
<comment type="subcellular location">
    <subcellularLocation>
        <location evidence="1">Cell membrane</location>
        <topology evidence="1">Multi-pass membrane protein</topology>
    </subcellularLocation>
</comment>
<evidence type="ECO:0000256" key="2">
    <source>
        <dbReference type="ARBA" id="ARBA00022475"/>
    </source>
</evidence>
<feature type="region of interest" description="Disordered" evidence="6">
    <location>
        <begin position="67"/>
        <end position="91"/>
    </location>
</feature>
<accession>A0ABU9LGY1</accession>
<dbReference type="Pfam" id="PF02687">
    <property type="entry name" value="FtsX"/>
    <property type="match status" value="1"/>
</dbReference>
<dbReference type="InterPro" id="IPR003838">
    <property type="entry name" value="ABC3_permease_C"/>
</dbReference>
<evidence type="ECO:0000313" key="11">
    <source>
        <dbReference type="Proteomes" id="UP001398420"/>
    </source>
</evidence>
<comment type="caution">
    <text evidence="10">The sequence shown here is derived from an EMBL/GenBank/DDBJ whole genome shotgun (WGS) entry which is preliminary data.</text>
</comment>
<feature type="compositionally biased region" description="Gly residues" evidence="6">
    <location>
        <begin position="419"/>
        <end position="438"/>
    </location>
</feature>
<evidence type="ECO:0000313" key="10">
    <source>
        <dbReference type="EMBL" id="MEL5986824.1"/>
    </source>
</evidence>
<evidence type="ECO:0000256" key="3">
    <source>
        <dbReference type="ARBA" id="ARBA00022692"/>
    </source>
</evidence>
<evidence type="ECO:0000256" key="1">
    <source>
        <dbReference type="ARBA" id="ARBA00004651"/>
    </source>
</evidence>
<dbReference type="Proteomes" id="UP001398420">
    <property type="component" value="Unassembled WGS sequence"/>
</dbReference>
<evidence type="ECO:0000256" key="5">
    <source>
        <dbReference type="ARBA" id="ARBA00023136"/>
    </source>
</evidence>
<evidence type="ECO:0000256" key="7">
    <source>
        <dbReference type="SAM" id="Phobius"/>
    </source>
</evidence>
<evidence type="ECO:0000259" key="9">
    <source>
        <dbReference type="Pfam" id="PF12704"/>
    </source>
</evidence>
<sequence length="501" mass="53037">MNFLKRAFHSMKVKKGRTGLLTIVFSAILIFILAGLTIQSASLKATENAKKSMGATVTVSASMQKAMEEMRSSEKEGEKPDPSGFKLTPIDEKTMNKLNALDGIATSNVTSSTSANAKSFEAITSDDTSTDETDTQTEGRGGPGGGMGGMASAGDLSIAGTNTTDTVSSFTSGTSKIVEGVGITEADENTNHAVIEKNLAEANDLKVGDKIKVEDTDEKSHTLEVVGIYESTETADARALQIASLNPYNKIYTSYTFANTLKGSDYKNTADSIVYTLENPEQVDAFVKAAKKAGVDTDTYTLQTNDQVYQQMIEPLKNVESFAQKIVLLVSIAGTIILALIVILTIRERKYEIGVLLSLGESRVKIIAQFFSEMLIVLIMAMVIAGVSGQFVGNMVGQQLLDQQTTTQTATTQDAGQQRGPGGQGGPEQGDANGGPRGGGGFGGFGANSVAEAEQIKELDITLSLQELVELGGFGLAISFLSVILASIGIMRMQPKKILIS</sequence>
<keyword evidence="3 7" id="KW-0812">Transmembrane</keyword>
<feature type="domain" description="MacB-like periplasmic core" evidence="9">
    <location>
        <begin position="145"/>
        <end position="292"/>
    </location>
</feature>
<feature type="compositionally biased region" description="Basic and acidic residues" evidence="6">
    <location>
        <begin position="67"/>
        <end position="81"/>
    </location>
</feature>
<dbReference type="InterPro" id="IPR050250">
    <property type="entry name" value="Macrolide_Exporter_MacB"/>
</dbReference>
<organism evidence="10 11">
    <name type="scientific">Kurthia gibsonii</name>
    <dbReference type="NCBI Taxonomy" id="33946"/>
    <lineage>
        <taxon>Bacteria</taxon>
        <taxon>Bacillati</taxon>
        <taxon>Bacillota</taxon>
        <taxon>Bacilli</taxon>
        <taxon>Bacillales</taxon>
        <taxon>Caryophanaceae</taxon>
        <taxon>Kurthia</taxon>
    </lineage>
</organism>
<dbReference type="PANTHER" id="PTHR30572:SF9">
    <property type="entry name" value="ABC TRANSPORTER PERMEASE PROTEIN"/>
    <property type="match status" value="1"/>
</dbReference>